<dbReference type="GO" id="GO:0009253">
    <property type="term" value="P:peptidoglycan catabolic process"/>
    <property type="evidence" value="ECO:0007669"/>
    <property type="project" value="InterPro"/>
</dbReference>
<evidence type="ECO:0000313" key="2">
    <source>
        <dbReference type="EMBL" id="QIG80459.1"/>
    </source>
</evidence>
<keyword evidence="2" id="KW-0378">Hydrolase</keyword>
<sequence>MAGVALALALIGLLASLFAITWRPDIRDFPVQGVDIDETQGSTHWFALKAAGARFGYARATIGADRHDSRFETHWQGMYEAGIARGAIHVFSLCQLSSDQASNFVTTVPRHGDQLPAAVDLDFRDDCPAHPDRRVVLTELHLLLAAIERHLGKSPVLRVSRRFEERYGVSRAFPNRLWAVQSFFPPDYLARRWTLWQATTIRRVKGAGGTINWNVIAPAP</sequence>
<evidence type="ECO:0000313" key="3">
    <source>
        <dbReference type="Proteomes" id="UP000501568"/>
    </source>
</evidence>
<dbReference type="PANTHER" id="PTHR34135:SF2">
    <property type="entry name" value="LYSOZYME"/>
    <property type="match status" value="1"/>
</dbReference>
<dbReference type="Proteomes" id="UP000501568">
    <property type="component" value="Chromosome"/>
</dbReference>
<dbReference type="GO" id="GO:0016998">
    <property type="term" value="P:cell wall macromolecule catabolic process"/>
    <property type="evidence" value="ECO:0007669"/>
    <property type="project" value="InterPro"/>
</dbReference>
<organism evidence="2 3">
    <name type="scientific">Stakelama tenebrarum</name>
    <dbReference type="NCBI Taxonomy" id="2711215"/>
    <lineage>
        <taxon>Bacteria</taxon>
        <taxon>Pseudomonadati</taxon>
        <taxon>Pseudomonadota</taxon>
        <taxon>Alphaproteobacteria</taxon>
        <taxon>Sphingomonadales</taxon>
        <taxon>Sphingomonadaceae</taxon>
        <taxon>Stakelama</taxon>
    </lineage>
</organism>
<dbReference type="GO" id="GO:0003796">
    <property type="term" value="F:lysozyme activity"/>
    <property type="evidence" value="ECO:0007669"/>
    <property type="project" value="InterPro"/>
</dbReference>
<name>A0A6G6Y6C8_9SPHN</name>
<reference evidence="2 3" key="1">
    <citation type="submission" date="2020-02" db="EMBL/GenBank/DDBJ databases">
        <authorList>
            <person name="Zheng R.K."/>
            <person name="Sun C.M."/>
        </authorList>
    </citation>
    <scope>NUCLEOTIDE SEQUENCE [LARGE SCALE GENOMIC DNA]</scope>
    <source>
        <strain evidence="3">zrk23</strain>
    </source>
</reference>
<dbReference type="InterPro" id="IPR017853">
    <property type="entry name" value="GH"/>
</dbReference>
<dbReference type="PANTHER" id="PTHR34135">
    <property type="entry name" value="LYSOZYME"/>
    <property type="match status" value="1"/>
</dbReference>
<dbReference type="SUPFAM" id="SSF51445">
    <property type="entry name" value="(Trans)glycosidases"/>
    <property type="match status" value="1"/>
</dbReference>
<evidence type="ECO:0000256" key="1">
    <source>
        <dbReference type="ARBA" id="ARBA00010646"/>
    </source>
</evidence>
<proteinExistence type="inferred from homology"/>
<protein>
    <submittedName>
        <fullName evidence="2">Glycosyl hydrolase</fullName>
    </submittedName>
</protein>
<comment type="similarity">
    <text evidence="1">Belongs to the glycosyl hydrolase 25 family.</text>
</comment>
<keyword evidence="3" id="KW-1185">Reference proteome</keyword>
<gene>
    <name evidence="2" type="ORF">G5C33_12170</name>
</gene>
<dbReference type="InterPro" id="IPR002053">
    <property type="entry name" value="Glyco_hydro_25"/>
</dbReference>
<dbReference type="Pfam" id="PF01183">
    <property type="entry name" value="Glyco_hydro_25"/>
    <property type="match status" value="1"/>
</dbReference>
<dbReference type="PROSITE" id="PS51904">
    <property type="entry name" value="GLYCOSYL_HYDROL_F25_2"/>
    <property type="match status" value="1"/>
</dbReference>
<dbReference type="GO" id="GO:0016052">
    <property type="term" value="P:carbohydrate catabolic process"/>
    <property type="evidence" value="ECO:0007669"/>
    <property type="project" value="TreeGrafter"/>
</dbReference>
<accession>A0A6G6Y6C8</accession>
<dbReference type="EMBL" id="CP049109">
    <property type="protein sequence ID" value="QIG80459.1"/>
    <property type="molecule type" value="Genomic_DNA"/>
</dbReference>
<dbReference type="Gene3D" id="3.20.20.80">
    <property type="entry name" value="Glycosidases"/>
    <property type="match status" value="1"/>
</dbReference>
<dbReference type="KEGG" id="spzr:G5C33_12170"/>
<dbReference type="AlphaFoldDB" id="A0A6G6Y6C8"/>